<reference evidence="1 2" key="1">
    <citation type="submission" date="2018-11" db="EMBL/GenBank/DDBJ databases">
        <authorList>
            <consortium name="Pathogen Informatics"/>
        </authorList>
    </citation>
    <scope>NUCLEOTIDE SEQUENCE [LARGE SCALE GENOMIC DNA]</scope>
</reference>
<accession>A0A3P6TSI9</accession>
<dbReference type="Proteomes" id="UP000271889">
    <property type="component" value="Unassembled WGS sequence"/>
</dbReference>
<gene>
    <name evidence="1" type="ORF">CGOC_LOCUS6489</name>
</gene>
<dbReference type="OrthoDB" id="10542724at2759"/>
<protein>
    <submittedName>
        <fullName evidence="1">Uncharacterized protein</fullName>
    </submittedName>
</protein>
<dbReference type="EMBL" id="UYRV01021270">
    <property type="protein sequence ID" value="VDK69148.1"/>
    <property type="molecule type" value="Genomic_DNA"/>
</dbReference>
<keyword evidence="2" id="KW-1185">Reference proteome</keyword>
<evidence type="ECO:0000313" key="1">
    <source>
        <dbReference type="EMBL" id="VDK69148.1"/>
    </source>
</evidence>
<sequence>MQSTEGYGYLSLIKTAETYVALTELSSSSHLKVDGTTTSYRRSSYHVGIEYDKAGKRTDTFHVSPNSLNVPVIEIAAIADGDAIGENSM</sequence>
<organism evidence="1 2">
    <name type="scientific">Cylicostephanus goldi</name>
    <name type="common">Nematode worm</name>
    <dbReference type="NCBI Taxonomy" id="71465"/>
    <lineage>
        <taxon>Eukaryota</taxon>
        <taxon>Metazoa</taxon>
        <taxon>Ecdysozoa</taxon>
        <taxon>Nematoda</taxon>
        <taxon>Chromadorea</taxon>
        <taxon>Rhabditida</taxon>
        <taxon>Rhabditina</taxon>
        <taxon>Rhabditomorpha</taxon>
        <taxon>Strongyloidea</taxon>
        <taxon>Strongylidae</taxon>
        <taxon>Cylicostephanus</taxon>
    </lineage>
</organism>
<name>A0A3P6TSI9_CYLGO</name>
<proteinExistence type="predicted"/>
<evidence type="ECO:0000313" key="2">
    <source>
        <dbReference type="Proteomes" id="UP000271889"/>
    </source>
</evidence>
<dbReference type="AlphaFoldDB" id="A0A3P6TSI9"/>